<reference evidence="3 4" key="1">
    <citation type="submission" date="2018-06" db="EMBL/GenBank/DDBJ databases">
        <title>Genomic Encyclopedia of Archaeal and Bacterial Type Strains, Phase II (KMG-II): from individual species to whole genera.</title>
        <authorList>
            <person name="Goeker M."/>
        </authorList>
    </citation>
    <scope>NUCLEOTIDE SEQUENCE [LARGE SCALE GENOMIC DNA]</scope>
    <source>
        <strain evidence="3 4">DSM 23857</strain>
    </source>
</reference>
<accession>A0A327Q446</accession>
<feature type="signal peptide" evidence="1">
    <location>
        <begin position="1"/>
        <end position="22"/>
    </location>
</feature>
<dbReference type="RefSeq" id="WP_111600101.1">
    <property type="nucleotide sequence ID" value="NZ_QLLL01000011.1"/>
</dbReference>
<dbReference type="EMBL" id="QLLL01000011">
    <property type="protein sequence ID" value="RAI98733.1"/>
    <property type="molecule type" value="Genomic_DNA"/>
</dbReference>
<protein>
    <recommendedName>
        <fullName evidence="2">DUF6268 domain-containing protein</fullName>
    </recommendedName>
</protein>
<dbReference type="AlphaFoldDB" id="A0A327Q446"/>
<sequence>MKLSPCLLLVGVLLLFSSSLFAQAGPSLSGPGISFQADYLPATHYIRPEDSVKMPANSSTRRYSGSAFFQLSSNIDTATGKVRIWNLGMEGSYLTFNNQLYEKSIMPKELAGGSIGIQHIRNLRNNWSLMAMLSAGVYTDMEAITYNDVFINGGVIFIKQHNKRFSYGIGGVLTNTFGTPMILPALMVKYKTNSKIDLQIAIPEGIRASYRVHQLYEAALALRLNGGSYDIENRPDNERLMAYREVTTGIENTLFLTRFLSLNVSGGAALLRSVDYRSKSISNIFSTKPEHRLATGWYVNAGIRFHFKPQ</sequence>
<evidence type="ECO:0000259" key="2">
    <source>
        <dbReference type="Pfam" id="PF19783"/>
    </source>
</evidence>
<gene>
    <name evidence="3" type="ORF">LX64_04718</name>
</gene>
<dbReference type="InterPro" id="IPR046235">
    <property type="entry name" value="DUF6268"/>
</dbReference>
<keyword evidence="4" id="KW-1185">Reference proteome</keyword>
<organism evidence="3 4">
    <name type="scientific">Chitinophaga skermanii</name>
    <dbReference type="NCBI Taxonomy" id="331697"/>
    <lineage>
        <taxon>Bacteria</taxon>
        <taxon>Pseudomonadati</taxon>
        <taxon>Bacteroidota</taxon>
        <taxon>Chitinophagia</taxon>
        <taxon>Chitinophagales</taxon>
        <taxon>Chitinophagaceae</taxon>
        <taxon>Chitinophaga</taxon>
    </lineage>
</organism>
<dbReference type="OrthoDB" id="665720at2"/>
<dbReference type="Proteomes" id="UP000249547">
    <property type="component" value="Unassembled WGS sequence"/>
</dbReference>
<feature type="chain" id="PRO_5016260395" description="DUF6268 domain-containing protein" evidence="1">
    <location>
        <begin position="23"/>
        <end position="310"/>
    </location>
</feature>
<proteinExistence type="predicted"/>
<feature type="domain" description="DUF6268" evidence="2">
    <location>
        <begin position="20"/>
        <end position="306"/>
    </location>
</feature>
<evidence type="ECO:0000256" key="1">
    <source>
        <dbReference type="SAM" id="SignalP"/>
    </source>
</evidence>
<evidence type="ECO:0000313" key="4">
    <source>
        <dbReference type="Proteomes" id="UP000249547"/>
    </source>
</evidence>
<evidence type="ECO:0000313" key="3">
    <source>
        <dbReference type="EMBL" id="RAI98733.1"/>
    </source>
</evidence>
<keyword evidence="1" id="KW-0732">Signal</keyword>
<dbReference type="Pfam" id="PF19783">
    <property type="entry name" value="DUF6268"/>
    <property type="match status" value="1"/>
</dbReference>
<comment type="caution">
    <text evidence="3">The sequence shown here is derived from an EMBL/GenBank/DDBJ whole genome shotgun (WGS) entry which is preliminary data.</text>
</comment>
<name>A0A327Q446_9BACT</name>